<reference evidence="1 2" key="1">
    <citation type="submission" date="2020-12" db="EMBL/GenBank/DDBJ databases">
        <title>Concerted genomic and epigenomic changes stabilize Arabidopsis allopolyploids.</title>
        <authorList>
            <person name="Chen Z."/>
        </authorList>
    </citation>
    <scope>NUCLEOTIDE SEQUENCE [LARGE SCALE GENOMIC DNA]</scope>
    <source>
        <strain evidence="1">Allo738</strain>
        <tissue evidence="1">Leaf</tissue>
    </source>
</reference>
<evidence type="ECO:0000313" key="2">
    <source>
        <dbReference type="Proteomes" id="UP000694240"/>
    </source>
</evidence>
<sequence>MMQKVVASTVLNPEFRQATDIHKARLLNIMLTFLHFRTKSLLNTDWDCFDVNDSRKSIVAQKHAKRS</sequence>
<dbReference type="Proteomes" id="UP000694240">
    <property type="component" value="Chromosome 8"/>
</dbReference>
<dbReference type="AlphaFoldDB" id="A0A8T2AY92"/>
<name>A0A8T2AY92_9BRAS</name>
<protein>
    <submittedName>
        <fullName evidence="1">Uncharacterized protein</fullName>
    </submittedName>
</protein>
<keyword evidence="2" id="KW-1185">Reference proteome</keyword>
<organism evidence="1 2">
    <name type="scientific">Arabidopsis thaliana x Arabidopsis arenosa</name>
    <dbReference type="NCBI Taxonomy" id="1240361"/>
    <lineage>
        <taxon>Eukaryota</taxon>
        <taxon>Viridiplantae</taxon>
        <taxon>Streptophyta</taxon>
        <taxon>Embryophyta</taxon>
        <taxon>Tracheophyta</taxon>
        <taxon>Spermatophyta</taxon>
        <taxon>Magnoliopsida</taxon>
        <taxon>eudicotyledons</taxon>
        <taxon>Gunneridae</taxon>
        <taxon>Pentapetalae</taxon>
        <taxon>rosids</taxon>
        <taxon>malvids</taxon>
        <taxon>Brassicales</taxon>
        <taxon>Brassicaceae</taxon>
        <taxon>Camelineae</taxon>
        <taxon>Arabidopsis</taxon>
    </lineage>
</organism>
<comment type="caution">
    <text evidence="1">The sequence shown here is derived from an EMBL/GenBank/DDBJ whole genome shotgun (WGS) entry which is preliminary data.</text>
</comment>
<accession>A0A8T2AY92</accession>
<evidence type="ECO:0000313" key="1">
    <source>
        <dbReference type="EMBL" id="KAG7577717.1"/>
    </source>
</evidence>
<dbReference type="EMBL" id="JAEFBK010000008">
    <property type="protein sequence ID" value="KAG7577717.1"/>
    <property type="molecule type" value="Genomic_DNA"/>
</dbReference>
<proteinExistence type="predicted"/>
<gene>
    <name evidence="1" type="ORF">ISN45_Aa03g019710</name>
</gene>